<dbReference type="Pfam" id="PF10035">
    <property type="entry name" value="DUF2179"/>
    <property type="match status" value="1"/>
</dbReference>
<feature type="transmembrane region" description="Helical" evidence="6">
    <location>
        <begin position="48"/>
        <end position="66"/>
    </location>
</feature>
<dbReference type="PIRSF" id="PIRSF006483">
    <property type="entry name" value="Membrane_protein_YitT"/>
    <property type="match status" value="1"/>
</dbReference>
<proteinExistence type="predicted"/>
<dbReference type="InterPro" id="IPR019264">
    <property type="entry name" value="DUF2179"/>
</dbReference>
<evidence type="ECO:0000256" key="2">
    <source>
        <dbReference type="ARBA" id="ARBA00022475"/>
    </source>
</evidence>
<feature type="transmembrane region" description="Helical" evidence="6">
    <location>
        <begin position="78"/>
        <end position="98"/>
    </location>
</feature>
<evidence type="ECO:0000256" key="4">
    <source>
        <dbReference type="ARBA" id="ARBA00022989"/>
    </source>
</evidence>
<evidence type="ECO:0000313" key="8">
    <source>
        <dbReference type="EMBL" id="RBW67922.1"/>
    </source>
</evidence>
<evidence type="ECO:0000259" key="7">
    <source>
        <dbReference type="Pfam" id="PF10035"/>
    </source>
</evidence>
<reference evidence="8 9" key="1">
    <citation type="submission" date="2018-07" db="EMBL/GenBank/DDBJ databases">
        <title>Lottiidibacillus patelloidae gen. nov., sp. nov., isolated from the intestinal tract of a marine limpet and the reclassification of B. taeanensis BH030017T, B. algicola KMM 3737T and B. hwajinpoensis SW-72T as genus Lottiidibacillus.</title>
        <authorList>
            <person name="Liu R."/>
            <person name="Huang Z."/>
        </authorList>
    </citation>
    <scope>NUCLEOTIDE SEQUENCE [LARGE SCALE GENOMIC DNA]</scope>
    <source>
        <strain evidence="8 9">BH030017</strain>
    </source>
</reference>
<protein>
    <submittedName>
        <fullName evidence="8">YitT family protein</fullName>
    </submittedName>
</protein>
<name>A0A366XP88_9BACI</name>
<evidence type="ECO:0000256" key="3">
    <source>
        <dbReference type="ARBA" id="ARBA00022692"/>
    </source>
</evidence>
<keyword evidence="4 6" id="KW-1133">Transmembrane helix</keyword>
<dbReference type="RefSeq" id="WP_113807678.1">
    <property type="nucleotide sequence ID" value="NZ_QOCW01000027.1"/>
</dbReference>
<evidence type="ECO:0000313" key="9">
    <source>
        <dbReference type="Proteomes" id="UP000253314"/>
    </source>
</evidence>
<accession>A0A366XP88</accession>
<dbReference type="GO" id="GO:0005886">
    <property type="term" value="C:plasma membrane"/>
    <property type="evidence" value="ECO:0007669"/>
    <property type="project" value="UniProtKB-SubCell"/>
</dbReference>
<sequence>MSKIVDYFFLTIGSIIVAGALELILAPNGLVDGGVTALAIMSNSLFDVPIWMVFLGLNIPILLFTARDVGKQFVFRTLYANVVTSIGLIVFKPIPAITTSELLIVLYGGLILGLGIGIVVKFGGAIDGTEMLAIWFNGHFRIPITTFLLAVNLVIFTVAAFVYTIEHAMFSLAVFYIVTKMIDFVIDGLNQGKSVMIISNTPEKIGEKIINDLNLSVTYLHGEGGYLKENKKIIYCITNRFTYPKLREIVLEVDPTAILEASYVTETSGLKKQKGANA</sequence>
<dbReference type="EMBL" id="QOCW01000027">
    <property type="protein sequence ID" value="RBW67922.1"/>
    <property type="molecule type" value="Genomic_DNA"/>
</dbReference>
<feature type="transmembrane region" description="Helical" evidence="6">
    <location>
        <begin position="144"/>
        <end position="163"/>
    </location>
</feature>
<dbReference type="InterPro" id="IPR003740">
    <property type="entry name" value="YitT"/>
</dbReference>
<dbReference type="AlphaFoldDB" id="A0A366XP88"/>
<dbReference type="InterPro" id="IPR051461">
    <property type="entry name" value="UPF0750_membrane"/>
</dbReference>
<comment type="caution">
    <text evidence="8">The sequence shown here is derived from an EMBL/GenBank/DDBJ whole genome shotgun (WGS) entry which is preliminary data.</text>
</comment>
<gene>
    <name evidence="8" type="ORF">DS031_19130</name>
</gene>
<dbReference type="OrthoDB" id="265478at2"/>
<organism evidence="8 9">
    <name type="scientific">Bacillus taeanensis</name>
    <dbReference type="NCBI Taxonomy" id="273032"/>
    <lineage>
        <taxon>Bacteria</taxon>
        <taxon>Bacillati</taxon>
        <taxon>Bacillota</taxon>
        <taxon>Bacilli</taxon>
        <taxon>Bacillales</taxon>
        <taxon>Bacillaceae</taxon>
        <taxon>Bacillus</taxon>
    </lineage>
</organism>
<dbReference type="PANTHER" id="PTHR33545:SF3">
    <property type="entry name" value="UPF0750 MEMBRANE PROTEIN YQFU"/>
    <property type="match status" value="1"/>
</dbReference>
<evidence type="ECO:0000256" key="1">
    <source>
        <dbReference type="ARBA" id="ARBA00004651"/>
    </source>
</evidence>
<keyword evidence="5 6" id="KW-0472">Membrane</keyword>
<comment type="subcellular location">
    <subcellularLocation>
        <location evidence="1">Cell membrane</location>
        <topology evidence="1">Multi-pass membrane protein</topology>
    </subcellularLocation>
</comment>
<feature type="transmembrane region" description="Helical" evidence="6">
    <location>
        <begin position="7"/>
        <end position="28"/>
    </location>
</feature>
<dbReference type="Pfam" id="PF02588">
    <property type="entry name" value="YitT_membrane"/>
    <property type="match status" value="1"/>
</dbReference>
<dbReference type="Gene3D" id="3.30.70.120">
    <property type="match status" value="1"/>
</dbReference>
<dbReference type="CDD" id="cd16380">
    <property type="entry name" value="YitT_C"/>
    <property type="match status" value="1"/>
</dbReference>
<feature type="domain" description="DUF2179" evidence="7">
    <location>
        <begin position="216"/>
        <end position="269"/>
    </location>
</feature>
<dbReference type="PANTHER" id="PTHR33545">
    <property type="entry name" value="UPF0750 MEMBRANE PROTEIN YITT-RELATED"/>
    <property type="match status" value="1"/>
</dbReference>
<evidence type="ECO:0000256" key="5">
    <source>
        <dbReference type="ARBA" id="ARBA00023136"/>
    </source>
</evidence>
<keyword evidence="2" id="KW-1003">Cell membrane</keyword>
<keyword evidence="9" id="KW-1185">Reference proteome</keyword>
<dbReference type="InterPro" id="IPR015867">
    <property type="entry name" value="N-reg_PII/ATP_PRibTrfase_C"/>
</dbReference>
<dbReference type="Proteomes" id="UP000253314">
    <property type="component" value="Unassembled WGS sequence"/>
</dbReference>
<evidence type="ECO:0000256" key="6">
    <source>
        <dbReference type="SAM" id="Phobius"/>
    </source>
</evidence>
<feature type="transmembrane region" description="Helical" evidence="6">
    <location>
        <begin position="104"/>
        <end position="123"/>
    </location>
</feature>
<keyword evidence="3 6" id="KW-0812">Transmembrane</keyword>